<dbReference type="InterPro" id="IPR018376">
    <property type="entry name" value="Enoyl-CoA_hyd/isom_CS"/>
</dbReference>
<evidence type="ECO:0000313" key="5">
    <source>
        <dbReference type="EMBL" id="XAY08505.1"/>
    </source>
</evidence>
<dbReference type="PANTHER" id="PTHR11941:SF169">
    <property type="entry name" value="(7AS)-7A-METHYL-1,5-DIOXO-2,3,5,6,7,7A-HEXAHYDRO-1H-INDENE-CARBOXYL-COA HYDROLASE"/>
    <property type="match status" value="1"/>
</dbReference>
<dbReference type="PANTHER" id="PTHR11941">
    <property type="entry name" value="ENOYL-COA HYDRATASE-RELATED"/>
    <property type="match status" value="1"/>
</dbReference>
<name>A0AAU7B3L6_9ACTN</name>
<dbReference type="Gene3D" id="1.10.12.10">
    <property type="entry name" value="Lyase 2-enoyl-coa Hydratase, Chain A, domain 2"/>
    <property type="match status" value="1"/>
</dbReference>
<organism evidence="5">
    <name type="scientific">Paraconexibacter sp. AEG42_29</name>
    <dbReference type="NCBI Taxonomy" id="2997339"/>
    <lineage>
        <taxon>Bacteria</taxon>
        <taxon>Bacillati</taxon>
        <taxon>Actinomycetota</taxon>
        <taxon>Thermoleophilia</taxon>
        <taxon>Solirubrobacterales</taxon>
        <taxon>Paraconexibacteraceae</taxon>
        <taxon>Paraconexibacter</taxon>
    </lineage>
</organism>
<sequence>MKAPDEEVPVRFSVEDGVALITLNRPARRNAIDLATAIALGDCLDELDARDDLVVGVITGEGGTFSAGMDLKALAATGQRPIVEGRGAFGVCERSADKPLVAAVEGHALGGGFEIALACDLIVAAESATFGLPEVTRGLAAAAGGAIRLPQRIPYGHAMELILTGAPLSAERAHALGLVNHLTEAGGALEAALALARRIAVNAPLAVKMSKLVVRAAQGVTVAEAFAAQAPLMNVIRASDDAREGAQAFVEKRAPVWSGR</sequence>
<dbReference type="NCBIfam" id="NF006100">
    <property type="entry name" value="PRK08252.1"/>
    <property type="match status" value="1"/>
</dbReference>
<reference evidence="5" key="1">
    <citation type="submission" date="2022-12" db="EMBL/GenBank/DDBJ databases">
        <title>Paraconexibacter alkalitolerans sp. nov. and Baekduia alba sp. nov., isolated from soil and emended description of the genera Paraconexibacter (Chun et al., 2020) and Baekduia (An et al., 2020).</title>
        <authorList>
            <person name="Vieira S."/>
            <person name="Huber K.J."/>
            <person name="Geppert A."/>
            <person name="Wolf J."/>
            <person name="Neumann-Schaal M."/>
            <person name="Muesken M."/>
            <person name="Overmann J."/>
        </authorList>
    </citation>
    <scope>NUCLEOTIDE SEQUENCE</scope>
    <source>
        <strain evidence="5">AEG42_29</strain>
    </source>
</reference>
<dbReference type="SUPFAM" id="SSF52096">
    <property type="entry name" value="ClpP/crotonase"/>
    <property type="match status" value="1"/>
</dbReference>
<evidence type="ECO:0000256" key="2">
    <source>
        <dbReference type="ARBA" id="ARBA00023098"/>
    </source>
</evidence>
<accession>A0AAU7B3L6</accession>
<dbReference type="InterPro" id="IPR001753">
    <property type="entry name" value="Enoyl-CoA_hydra/iso"/>
</dbReference>
<dbReference type="GO" id="GO:0004300">
    <property type="term" value="F:enoyl-CoA hydratase activity"/>
    <property type="evidence" value="ECO:0007669"/>
    <property type="project" value="UniProtKB-EC"/>
</dbReference>
<dbReference type="CDD" id="cd06558">
    <property type="entry name" value="crotonase-like"/>
    <property type="match status" value="1"/>
</dbReference>
<keyword evidence="3 5" id="KW-0456">Lyase</keyword>
<dbReference type="AlphaFoldDB" id="A0AAU7B3L6"/>
<protein>
    <submittedName>
        <fullName evidence="5">Enoyl-CoA-hydratase</fullName>
        <ecNumber evidence="5">4.2.1.17</ecNumber>
    </submittedName>
</protein>
<dbReference type="EC" id="4.2.1.17" evidence="5"/>
<dbReference type="RefSeq" id="WP_354699685.1">
    <property type="nucleotide sequence ID" value="NZ_CP114014.1"/>
</dbReference>
<dbReference type="EMBL" id="CP114014">
    <property type="protein sequence ID" value="XAY08505.1"/>
    <property type="molecule type" value="Genomic_DNA"/>
</dbReference>
<dbReference type="Pfam" id="PF00378">
    <property type="entry name" value="ECH_1"/>
    <property type="match status" value="1"/>
</dbReference>
<dbReference type="KEGG" id="parq:DSM112329_05406"/>
<dbReference type="PROSITE" id="PS00166">
    <property type="entry name" value="ENOYL_COA_HYDRATASE"/>
    <property type="match status" value="1"/>
</dbReference>
<keyword evidence="2" id="KW-0443">Lipid metabolism</keyword>
<evidence type="ECO:0000256" key="1">
    <source>
        <dbReference type="ARBA" id="ARBA00005254"/>
    </source>
</evidence>
<comment type="similarity">
    <text evidence="1 4">Belongs to the enoyl-CoA hydratase/isomerase family.</text>
</comment>
<evidence type="ECO:0000256" key="3">
    <source>
        <dbReference type="ARBA" id="ARBA00023239"/>
    </source>
</evidence>
<dbReference type="GO" id="GO:0006635">
    <property type="term" value="P:fatty acid beta-oxidation"/>
    <property type="evidence" value="ECO:0007669"/>
    <property type="project" value="TreeGrafter"/>
</dbReference>
<dbReference type="Gene3D" id="3.90.226.10">
    <property type="entry name" value="2-enoyl-CoA Hydratase, Chain A, domain 1"/>
    <property type="match status" value="1"/>
</dbReference>
<gene>
    <name evidence="5" type="primary">dpgD_3</name>
    <name evidence="5" type="ORF">DSM112329_05406</name>
</gene>
<evidence type="ECO:0000256" key="4">
    <source>
        <dbReference type="RuleBase" id="RU003707"/>
    </source>
</evidence>
<proteinExistence type="inferred from homology"/>
<dbReference type="InterPro" id="IPR014748">
    <property type="entry name" value="Enoyl-CoA_hydra_C"/>
</dbReference>
<dbReference type="InterPro" id="IPR029045">
    <property type="entry name" value="ClpP/crotonase-like_dom_sf"/>
</dbReference>